<organism evidence="10">
    <name type="scientific">Chlamydomonas leiostraca</name>
    <dbReference type="NCBI Taxonomy" id="1034604"/>
    <lineage>
        <taxon>Eukaryota</taxon>
        <taxon>Viridiplantae</taxon>
        <taxon>Chlorophyta</taxon>
        <taxon>core chlorophytes</taxon>
        <taxon>Chlorophyceae</taxon>
        <taxon>CS clade</taxon>
        <taxon>Chlamydomonadales</taxon>
        <taxon>Chlamydomonadaceae</taxon>
        <taxon>Chlamydomonas</taxon>
    </lineage>
</organism>
<accession>A0A7S0S5N7</accession>
<evidence type="ECO:0000256" key="8">
    <source>
        <dbReference type="ARBA" id="ARBA00041736"/>
    </source>
</evidence>
<keyword evidence="1" id="KW-0132">Cell division</keyword>
<dbReference type="GO" id="GO:0005509">
    <property type="term" value="F:calcium ion binding"/>
    <property type="evidence" value="ECO:0007669"/>
    <property type="project" value="InterPro"/>
</dbReference>
<feature type="domain" description="EF-hand" evidence="9">
    <location>
        <begin position="103"/>
        <end position="138"/>
    </location>
</feature>
<dbReference type="PANTHER" id="PTHR23048">
    <property type="entry name" value="MYOSIN LIGHT CHAIN 1, 3"/>
    <property type="match status" value="1"/>
</dbReference>
<dbReference type="AlphaFoldDB" id="A0A7S0S5N7"/>
<reference evidence="10" key="1">
    <citation type="submission" date="2021-01" db="EMBL/GenBank/DDBJ databases">
        <authorList>
            <person name="Corre E."/>
            <person name="Pelletier E."/>
            <person name="Niang G."/>
            <person name="Scheremetjew M."/>
            <person name="Finn R."/>
            <person name="Kale V."/>
            <person name="Holt S."/>
            <person name="Cochrane G."/>
            <person name="Meng A."/>
            <person name="Brown T."/>
            <person name="Cohen L."/>
        </authorList>
    </citation>
    <scope>NUCLEOTIDE SEQUENCE</scope>
    <source>
        <strain evidence="10">SAG 11-49</strain>
    </source>
</reference>
<dbReference type="EMBL" id="HBFB01038086">
    <property type="protein sequence ID" value="CAD8697267.1"/>
    <property type="molecule type" value="Transcribed_RNA"/>
</dbReference>
<dbReference type="GO" id="GO:0016460">
    <property type="term" value="C:myosin II complex"/>
    <property type="evidence" value="ECO:0007669"/>
    <property type="project" value="TreeGrafter"/>
</dbReference>
<dbReference type="InterPro" id="IPR002048">
    <property type="entry name" value="EF_hand_dom"/>
</dbReference>
<evidence type="ECO:0000256" key="1">
    <source>
        <dbReference type="ARBA" id="ARBA00022618"/>
    </source>
</evidence>
<dbReference type="InterPro" id="IPR018247">
    <property type="entry name" value="EF_Hand_1_Ca_BS"/>
</dbReference>
<name>A0A7S0S5N7_9CHLO</name>
<evidence type="ECO:0000313" key="10">
    <source>
        <dbReference type="EMBL" id="CAD8697267.1"/>
    </source>
</evidence>
<evidence type="ECO:0000256" key="6">
    <source>
        <dbReference type="ARBA" id="ARBA00037153"/>
    </source>
</evidence>
<proteinExistence type="predicted"/>
<evidence type="ECO:0000256" key="7">
    <source>
        <dbReference type="ARBA" id="ARBA00039772"/>
    </source>
</evidence>
<evidence type="ECO:0000256" key="4">
    <source>
        <dbReference type="ARBA" id="ARBA00022837"/>
    </source>
</evidence>
<dbReference type="Pfam" id="PF13499">
    <property type="entry name" value="EF-hand_7"/>
    <property type="match status" value="1"/>
</dbReference>
<dbReference type="Gene3D" id="1.10.238.10">
    <property type="entry name" value="EF-hand"/>
    <property type="match status" value="2"/>
</dbReference>
<evidence type="ECO:0000256" key="3">
    <source>
        <dbReference type="ARBA" id="ARBA00022776"/>
    </source>
</evidence>
<dbReference type="CDD" id="cd00051">
    <property type="entry name" value="EFh"/>
    <property type="match status" value="1"/>
</dbReference>
<evidence type="ECO:0000256" key="5">
    <source>
        <dbReference type="ARBA" id="ARBA00023306"/>
    </source>
</evidence>
<dbReference type="SUPFAM" id="SSF47473">
    <property type="entry name" value="EF-hand"/>
    <property type="match status" value="1"/>
</dbReference>
<sequence>MASMQQLPSTTPLFLKPRAEKPVKRALTKEEEEEVRFAFDTLDYEKTGLVTQKQIKVALRAMGFPVKKADIFELLRKHGEEENEKLGFDAFRRAVADKLVERSPQDDMRRAFQLFDVHGAGRLDLASLRKVVKSLGLDIADGELQDMIHEFDADGDGMISESEFMAVMMAGGDDV</sequence>
<keyword evidence="4" id="KW-0106">Calcium</keyword>
<keyword evidence="2" id="KW-0677">Repeat</keyword>
<dbReference type="SMART" id="SM00054">
    <property type="entry name" value="EFh"/>
    <property type="match status" value="3"/>
</dbReference>
<dbReference type="PROSITE" id="PS00018">
    <property type="entry name" value="EF_HAND_1"/>
    <property type="match status" value="1"/>
</dbReference>
<dbReference type="FunFam" id="1.10.238.10:FF:000003">
    <property type="entry name" value="Calmodulin A"/>
    <property type="match status" value="1"/>
</dbReference>
<gene>
    <name evidence="10" type="ORF">CLEI1391_LOCUS21454</name>
</gene>
<comment type="function">
    <text evidence="6">This calcium-binding protein is found in the basal body complexes (the functional homolog of the centrosome in animal cell). In mitotic cells it is specifically associated with the poles of the mitotic spindles at the sites of the duplicated basal body complexes.</text>
</comment>
<feature type="domain" description="EF-hand" evidence="9">
    <location>
        <begin position="30"/>
        <end position="65"/>
    </location>
</feature>
<evidence type="ECO:0000259" key="9">
    <source>
        <dbReference type="PROSITE" id="PS50222"/>
    </source>
</evidence>
<protein>
    <recommendedName>
        <fullName evidence="7">Caltractin</fullName>
    </recommendedName>
    <alternativeName>
        <fullName evidence="8">Centrin</fullName>
    </alternativeName>
</protein>
<dbReference type="PANTHER" id="PTHR23048:SF59">
    <property type="entry name" value="EF-HAND SUPERFAMILY PROTEIN"/>
    <property type="match status" value="1"/>
</dbReference>
<dbReference type="InterPro" id="IPR050230">
    <property type="entry name" value="CALM/Myosin/TropC-like"/>
</dbReference>
<keyword evidence="3" id="KW-0498">Mitosis</keyword>
<keyword evidence="5" id="KW-0131">Cell cycle</keyword>
<dbReference type="PROSITE" id="PS50222">
    <property type="entry name" value="EF_HAND_2"/>
    <property type="match status" value="3"/>
</dbReference>
<evidence type="ECO:0000256" key="2">
    <source>
        <dbReference type="ARBA" id="ARBA00022737"/>
    </source>
</evidence>
<dbReference type="InterPro" id="IPR011992">
    <property type="entry name" value="EF-hand-dom_pair"/>
</dbReference>
<dbReference type="GO" id="GO:0051301">
    <property type="term" value="P:cell division"/>
    <property type="evidence" value="ECO:0007669"/>
    <property type="project" value="UniProtKB-KW"/>
</dbReference>
<feature type="domain" description="EF-hand" evidence="9">
    <location>
        <begin position="139"/>
        <end position="174"/>
    </location>
</feature>